<reference evidence="3" key="1">
    <citation type="submission" date="2016-10" db="EMBL/GenBank/DDBJ databases">
        <authorList>
            <person name="Varghese N."/>
            <person name="Submissions S."/>
        </authorList>
    </citation>
    <scope>NUCLEOTIDE SEQUENCE [LARGE SCALE GENOMIC DNA]</scope>
    <source>
        <strain evidence="3">DSM 45501</strain>
    </source>
</reference>
<dbReference type="GO" id="GO:0008270">
    <property type="term" value="F:zinc ion binding"/>
    <property type="evidence" value="ECO:0007669"/>
    <property type="project" value="UniProtKB-KW"/>
</dbReference>
<protein>
    <submittedName>
        <fullName evidence="2">Zinc-finger</fullName>
    </submittedName>
</protein>
<dbReference type="Pfam" id="PF16827">
    <property type="entry name" value="zf-HC3"/>
    <property type="match status" value="1"/>
</dbReference>
<keyword evidence="3" id="KW-1185">Reference proteome</keyword>
<organism evidence="2 3">
    <name type="scientific">Actinopolyspora righensis</name>
    <dbReference type="NCBI Taxonomy" id="995060"/>
    <lineage>
        <taxon>Bacteria</taxon>
        <taxon>Bacillati</taxon>
        <taxon>Actinomycetota</taxon>
        <taxon>Actinomycetes</taxon>
        <taxon>Actinopolysporales</taxon>
        <taxon>Actinopolysporaceae</taxon>
        <taxon>Actinopolyspora</taxon>
        <taxon>Actinopolyspora alba group</taxon>
    </lineage>
</organism>
<name>A0A1I7BRK8_9ACTN</name>
<dbReference type="STRING" id="995060.SAMN04487904_112117"/>
<proteinExistence type="predicted"/>
<feature type="region of interest" description="Disordered" evidence="1">
    <location>
        <begin position="70"/>
        <end position="112"/>
    </location>
</feature>
<evidence type="ECO:0000256" key="1">
    <source>
        <dbReference type="SAM" id="MobiDB-lite"/>
    </source>
</evidence>
<dbReference type="InterPro" id="IPR031795">
    <property type="entry name" value="Zf-HC3"/>
</dbReference>
<evidence type="ECO:0000313" key="2">
    <source>
        <dbReference type="EMBL" id="SFT89828.1"/>
    </source>
</evidence>
<evidence type="ECO:0000313" key="3">
    <source>
        <dbReference type="Proteomes" id="UP000199165"/>
    </source>
</evidence>
<dbReference type="EMBL" id="FPAT01000012">
    <property type="protein sequence ID" value="SFT89828.1"/>
    <property type="molecule type" value="Genomic_DNA"/>
</dbReference>
<sequence>MLDSLEWQGPVVWWNPVGGWRHAFTPDQRPHPGQERETLCERTVTLIEPSDVDWLMPTCDTCMTAAIRRRDDRTERDRHTHTGPWASPLFGHPPPAEPGGDTATDDYFPWSR</sequence>
<feature type="compositionally biased region" description="Basic and acidic residues" evidence="1">
    <location>
        <begin position="70"/>
        <end position="80"/>
    </location>
</feature>
<dbReference type="Proteomes" id="UP000199165">
    <property type="component" value="Unassembled WGS sequence"/>
</dbReference>
<keyword evidence="2" id="KW-0862">Zinc</keyword>
<dbReference type="RefSeq" id="WP_139235267.1">
    <property type="nucleotide sequence ID" value="NZ_FPAT01000012.1"/>
</dbReference>
<accession>A0A1I7BRK8</accession>
<dbReference type="AlphaFoldDB" id="A0A1I7BRK8"/>
<keyword evidence="2" id="KW-0863">Zinc-finger</keyword>
<gene>
    <name evidence="2" type="ORF">SAMN04487904_112117</name>
</gene>
<keyword evidence="2" id="KW-0479">Metal-binding</keyword>